<keyword evidence="1" id="KW-0863">Zinc-finger</keyword>
<evidence type="ECO:0000256" key="2">
    <source>
        <dbReference type="SAM" id="MobiDB-lite"/>
    </source>
</evidence>
<dbReference type="InterPro" id="IPR028440">
    <property type="entry name" value="TRPS1"/>
</dbReference>
<dbReference type="KEGG" id="aplc:110987318"/>
<feature type="compositionally biased region" description="Basic and acidic residues" evidence="2">
    <location>
        <begin position="998"/>
        <end position="1007"/>
    </location>
</feature>
<feature type="compositionally biased region" description="Low complexity" evidence="2">
    <location>
        <begin position="916"/>
        <end position="925"/>
    </location>
</feature>
<evidence type="ECO:0000256" key="1">
    <source>
        <dbReference type="PROSITE-ProRule" id="PRU00042"/>
    </source>
</evidence>
<feature type="region of interest" description="Disordered" evidence="2">
    <location>
        <begin position="428"/>
        <end position="463"/>
    </location>
</feature>
<feature type="compositionally biased region" description="Basic and acidic residues" evidence="2">
    <location>
        <begin position="343"/>
        <end position="360"/>
    </location>
</feature>
<feature type="compositionally biased region" description="Polar residues" evidence="2">
    <location>
        <begin position="87"/>
        <end position="98"/>
    </location>
</feature>
<feature type="compositionally biased region" description="Polar residues" evidence="2">
    <location>
        <begin position="298"/>
        <end position="315"/>
    </location>
</feature>
<feature type="compositionally biased region" description="Polar residues" evidence="2">
    <location>
        <begin position="123"/>
        <end position="132"/>
    </location>
</feature>
<dbReference type="GO" id="GO:0006357">
    <property type="term" value="P:regulation of transcription by RNA polymerase II"/>
    <property type="evidence" value="ECO:0007669"/>
    <property type="project" value="TreeGrafter"/>
</dbReference>
<organism evidence="4 6">
    <name type="scientific">Acanthaster planci</name>
    <name type="common">Crown-of-thorns starfish</name>
    <dbReference type="NCBI Taxonomy" id="133434"/>
    <lineage>
        <taxon>Eukaryota</taxon>
        <taxon>Metazoa</taxon>
        <taxon>Echinodermata</taxon>
        <taxon>Eleutherozoa</taxon>
        <taxon>Asterozoa</taxon>
        <taxon>Asteroidea</taxon>
        <taxon>Valvatacea</taxon>
        <taxon>Valvatida</taxon>
        <taxon>Acanthasteridae</taxon>
        <taxon>Acanthaster</taxon>
    </lineage>
</organism>
<dbReference type="GO" id="GO:0005634">
    <property type="term" value="C:nucleus"/>
    <property type="evidence" value="ECO:0007669"/>
    <property type="project" value="InterPro"/>
</dbReference>
<dbReference type="SMART" id="SM00355">
    <property type="entry name" value="ZnF_C2H2"/>
    <property type="match status" value="2"/>
</dbReference>
<dbReference type="PROSITE" id="PS00028">
    <property type="entry name" value="ZINC_FINGER_C2H2_1"/>
    <property type="match status" value="1"/>
</dbReference>
<evidence type="ECO:0000313" key="5">
    <source>
        <dbReference type="RefSeq" id="XP_022105651.1"/>
    </source>
</evidence>
<dbReference type="SUPFAM" id="SSF57667">
    <property type="entry name" value="beta-beta-alpha zinc fingers"/>
    <property type="match status" value="1"/>
</dbReference>
<feature type="compositionally biased region" description="Basic and acidic residues" evidence="2">
    <location>
        <begin position="74"/>
        <end position="83"/>
    </location>
</feature>
<dbReference type="PANTHER" id="PTHR47034:SF1">
    <property type="entry name" value="ZINC FINGER TRANSCRIPTION FACTOR TRPS1"/>
    <property type="match status" value="1"/>
</dbReference>
<evidence type="ECO:0000259" key="3">
    <source>
        <dbReference type="PROSITE" id="PS50157"/>
    </source>
</evidence>
<dbReference type="GeneID" id="110987318"/>
<proteinExistence type="predicted"/>
<keyword evidence="1" id="KW-0862">Zinc</keyword>
<dbReference type="OMA" id="HPSWTNW"/>
<evidence type="ECO:0000313" key="6">
    <source>
        <dbReference type="RefSeq" id="XP_022105652.1"/>
    </source>
</evidence>
<reference evidence="5 6" key="1">
    <citation type="submission" date="2025-04" db="UniProtKB">
        <authorList>
            <consortium name="RefSeq"/>
        </authorList>
    </citation>
    <scope>IDENTIFICATION</scope>
</reference>
<dbReference type="RefSeq" id="XP_022105651.1">
    <property type="nucleotide sequence ID" value="XM_022249959.1"/>
</dbReference>
<keyword evidence="1" id="KW-0479">Metal-binding</keyword>
<feature type="compositionally biased region" description="Polar residues" evidence="2">
    <location>
        <begin position="488"/>
        <end position="524"/>
    </location>
</feature>
<dbReference type="PANTHER" id="PTHR47034">
    <property type="entry name" value="ZINC FINGER TRANSCRIPTION FACTOR TRPS1"/>
    <property type="match status" value="1"/>
</dbReference>
<dbReference type="GO" id="GO:0008270">
    <property type="term" value="F:zinc ion binding"/>
    <property type="evidence" value="ECO:0007669"/>
    <property type="project" value="UniProtKB-KW"/>
</dbReference>
<dbReference type="InterPro" id="IPR013087">
    <property type="entry name" value="Znf_C2H2_type"/>
</dbReference>
<feature type="region of interest" description="Disordered" evidence="2">
    <location>
        <begin position="1"/>
        <end position="162"/>
    </location>
</feature>
<dbReference type="OrthoDB" id="5576026at2759"/>
<name>A0A8B7ZKS9_ACAPL</name>
<accession>A0A8B7ZKS9</accession>
<dbReference type="GO" id="GO:0003700">
    <property type="term" value="F:DNA-binding transcription factor activity"/>
    <property type="evidence" value="ECO:0007669"/>
    <property type="project" value="InterPro"/>
</dbReference>
<sequence length="1081" mass="117658">MEGRSPEDKACDDEFVGGPNNRAKSKQPTCTSVDDKGSVDDSPSLHNNSDHNVGSVNDNGEMVLDQTKESTLLLHKEEQDHLLPDSVTPTNQASSNDVGVQDNAVLEDQTQAANESIQEKQHPCSTSKSSVSGACDHAAAKRDERLDVSPNGECGSQDGQQEDLATQTGNCTVQQYSVEHLLQPSTNSSRRSKVITCSDSEHFVASGSKTNSSITVEKHNFCQTQAYPFALQMKSQAPGAEIREHRAPFVVDGTKLEITCRYGETLSSQIPCSTVKTSPDQCQVDAASHAFISAETVSNHASASTQENTICSSGHASPEVENATQGKSHTYPVGDTGESETDSCLHMDSSSRDRDMKAEYEGGNSQNPTSSLCELELCETEGVRQLRPGLKIKVRNSPREEMGSLCDSASDFVRVAVKREPTDTRAIVSPGSRRISPGRLSISPGSRRLRPRNSPKQFTGKPVSFVNIEGKRLETLLRPKAKRKRVSNLGTKIPTSSPQQEGSSPSAMLEESNGNESPQANSDSDNSKSRKGKKSGQPVLVFHQVIPPRPRAPMREETPPESSTGLISSMLRNIAEQIQEPNTVDQTTTQQSSDPDSRDLQQQAPLQQVPPNSHRPQISAPVQPGFRRRPQLRFSDYSNWFTSQSYLSRQGPNKQPDESGFSAWKRAKRTDESLSDQQRHPSWTNWPTSDDRISGSHRIHPIPGAGLGQVSGSSVRELLQRTNDSGPSGAGMNRLSEALRPGGNRVGSGVGVVPTATVAGIVGSSNFSFSHGQQDILRQYLTTHVELPASTCQSITSSTNPTSVMDSQPVMTTQVHVEDHPPPRQVRSFRWAQSGHLHQPDHPNPTRKRVRLVSDESHHSPPTTLPDDISSNQSTDSSSSHRTAASINRDQQTVPLADQPDIKPDIKTLPGYKHTSVSSTSSRQSDIGPSKSNLNTDSLIRHLLVQGTSAAGSVPWEQRMQASASTCSDDHQMPPLSRDMPAADPAPQPGSSSGVVEEETKSAVPVKRDSYTRLDLDTGQTQTTSYTCEHCDVIFSDSVMYILHMGCHGRRSAFECNQCGAVFRDKYEFTIHFIQGEHSPK</sequence>
<keyword evidence="4" id="KW-1185">Reference proteome</keyword>
<feature type="region of interest" description="Disordered" evidence="2">
    <location>
        <begin position="959"/>
        <end position="1007"/>
    </location>
</feature>
<feature type="domain" description="C2H2-type" evidence="3">
    <location>
        <begin position="1054"/>
        <end position="1081"/>
    </location>
</feature>
<feature type="region of interest" description="Disordered" evidence="2">
    <location>
        <begin position="579"/>
        <end position="631"/>
    </location>
</feature>
<dbReference type="PROSITE" id="PS50157">
    <property type="entry name" value="ZINC_FINGER_C2H2_2"/>
    <property type="match status" value="1"/>
</dbReference>
<dbReference type="AlphaFoldDB" id="A0A8B7ZKS9"/>
<dbReference type="InterPro" id="IPR036236">
    <property type="entry name" value="Znf_C2H2_sf"/>
</dbReference>
<feature type="compositionally biased region" description="Basic and acidic residues" evidence="2">
    <location>
        <begin position="138"/>
        <end position="147"/>
    </location>
</feature>
<gene>
    <name evidence="5 6" type="primary">LOC110987318</name>
</gene>
<feature type="compositionally biased region" description="Low complexity" evidence="2">
    <location>
        <begin position="868"/>
        <end position="888"/>
    </location>
</feature>
<protein>
    <submittedName>
        <fullName evidence="5 6">Uncharacterized protein LOC110987318</fullName>
    </submittedName>
</protein>
<dbReference type="GO" id="GO:0000977">
    <property type="term" value="F:RNA polymerase II transcription regulatory region sequence-specific DNA binding"/>
    <property type="evidence" value="ECO:0007669"/>
    <property type="project" value="TreeGrafter"/>
</dbReference>
<feature type="region of interest" description="Disordered" evidence="2">
    <location>
        <begin position="835"/>
        <end position="934"/>
    </location>
</feature>
<feature type="compositionally biased region" description="Low complexity" evidence="2">
    <location>
        <begin position="585"/>
        <end position="611"/>
    </location>
</feature>
<feature type="region of interest" description="Disordered" evidence="2">
    <location>
        <begin position="476"/>
        <end position="565"/>
    </location>
</feature>
<dbReference type="Gene3D" id="3.30.160.60">
    <property type="entry name" value="Classic Zinc Finger"/>
    <property type="match status" value="1"/>
</dbReference>
<dbReference type="RefSeq" id="XP_022105652.1">
    <property type="nucleotide sequence ID" value="XM_022249960.1"/>
</dbReference>
<feature type="compositionally biased region" description="Polar residues" evidence="2">
    <location>
        <begin position="44"/>
        <end position="58"/>
    </location>
</feature>
<feature type="region of interest" description="Disordered" evidence="2">
    <location>
        <begin position="666"/>
        <end position="693"/>
    </location>
</feature>
<dbReference type="Proteomes" id="UP000694845">
    <property type="component" value="Unplaced"/>
</dbReference>
<feature type="region of interest" description="Disordered" evidence="2">
    <location>
        <begin position="298"/>
        <end position="370"/>
    </location>
</feature>
<evidence type="ECO:0000313" key="4">
    <source>
        <dbReference type="Proteomes" id="UP000694845"/>
    </source>
</evidence>